<evidence type="ECO:0000256" key="2">
    <source>
        <dbReference type="ARBA" id="ARBA00034247"/>
    </source>
</evidence>
<evidence type="ECO:0000256" key="3">
    <source>
        <dbReference type="SAM" id="Phobius"/>
    </source>
</evidence>
<dbReference type="InterPro" id="IPR043128">
    <property type="entry name" value="Rev_trsase/Diguanyl_cyclase"/>
</dbReference>
<comment type="catalytic activity">
    <reaction evidence="2">
        <text>2 GTP = 3',3'-c-di-GMP + 2 diphosphate</text>
        <dbReference type="Rhea" id="RHEA:24898"/>
        <dbReference type="ChEBI" id="CHEBI:33019"/>
        <dbReference type="ChEBI" id="CHEBI:37565"/>
        <dbReference type="ChEBI" id="CHEBI:58805"/>
        <dbReference type="EC" id="2.7.7.65"/>
    </reaction>
</comment>
<keyword evidence="3" id="KW-0472">Membrane</keyword>
<dbReference type="PANTHER" id="PTHR45138:SF9">
    <property type="entry name" value="DIGUANYLATE CYCLASE DGCM-RELATED"/>
    <property type="match status" value="1"/>
</dbReference>
<feature type="transmembrane region" description="Helical" evidence="3">
    <location>
        <begin position="6"/>
        <end position="25"/>
    </location>
</feature>
<dbReference type="PROSITE" id="PS50887">
    <property type="entry name" value="GGDEF"/>
    <property type="match status" value="1"/>
</dbReference>
<keyword evidence="3" id="KW-1133">Transmembrane helix</keyword>
<keyword evidence="3" id="KW-0812">Transmembrane</keyword>
<feature type="transmembrane region" description="Helical" evidence="3">
    <location>
        <begin position="91"/>
        <end position="110"/>
    </location>
</feature>
<dbReference type="RefSeq" id="WP_394470437.1">
    <property type="nucleotide sequence ID" value="NZ_JBIGHY010000003.1"/>
</dbReference>
<dbReference type="SUPFAM" id="SSF55073">
    <property type="entry name" value="Nucleotide cyclase"/>
    <property type="match status" value="1"/>
</dbReference>
<dbReference type="EC" id="2.7.7.65" evidence="1"/>
<comment type="caution">
    <text evidence="5">The sequence shown here is derived from an EMBL/GenBank/DDBJ whole genome shotgun (WGS) entry which is preliminary data.</text>
</comment>
<dbReference type="Pfam" id="PF00990">
    <property type="entry name" value="GGDEF"/>
    <property type="match status" value="1"/>
</dbReference>
<evidence type="ECO:0000256" key="1">
    <source>
        <dbReference type="ARBA" id="ARBA00012528"/>
    </source>
</evidence>
<dbReference type="InterPro" id="IPR000160">
    <property type="entry name" value="GGDEF_dom"/>
</dbReference>
<dbReference type="GO" id="GO:0052621">
    <property type="term" value="F:diguanylate cyclase activity"/>
    <property type="evidence" value="ECO:0007669"/>
    <property type="project" value="UniProtKB-EC"/>
</dbReference>
<keyword evidence="5" id="KW-0808">Transferase</keyword>
<dbReference type="Gene3D" id="3.30.70.270">
    <property type="match status" value="1"/>
</dbReference>
<dbReference type="EMBL" id="JBIGHY010000003">
    <property type="protein sequence ID" value="MFG6414362.1"/>
    <property type="molecule type" value="Genomic_DNA"/>
</dbReference>
<evidence type="ECO:0000313" key="5">
    <source>
        <dbReference type="EMBL" id="MFG6414362.1"/>
    </source>
</evidence>
<dbReference type="Proteomes" id="UP001606300">
    <property type="component" value="Unassembled WGS sequence"/>
</dbReference>
<dbReference type="NCBIfam" id="TIGR00254">
    <property type="entry name" value="GGDEF"/>
    <property type="match status" value="1"/>
</dbReference>
<feature type="transmembrane region" description="Helical" evidence="3">
    <location>
        <begin position="150"/>
        <end position="172"/>
    </location>
</feature>
<feature type="transmembrane region" description="Helical" evidence="3">
    <location>
        <begin position="122"/>
        <end position="143"/>
    </location>
</feature>
<organism evidence="5 6">
    <name type="scientific">Pelomonas dachongensis</name>
    <dbReference type="NCBI Taxonomy" id="3299029"/>
    <lineage>
        <taxon>Bacteria</taxon>
        <taxon>Pseudomonadati</taxon>
        <taxon>Pseudomonadota</taxon>
        <taxon>Betaproteobacteria</taxon>
        <taxon>Burkholderiales</taxon>
        <taxon>Sphaerotilaceae</taxon>
        <taxon>Roseateles</taxon>
    </lineage>
</organism>
<feature type="transmembrane region" description="Helical" evidence="3">
    <location>
        <begin position="32"/>
        <end position="53"/>
    </location>
</feature>
<protein>
    <recommendedName>
        <fullName evidence="1">diguanylate cyclase</fullName>
        <ecNumber evidence="1">2.7.7.65</ecNumber>
    </recommendedName>
</protein>
<feature type="domain" description="GGDEF" evidence="4">
    <location>
        <begin position="253"/>
        <end position="384"/>
    </location>
</feature>
<accession>A0ABW7EME3</accession>
<keyword evidence="6" id="KW-1185">Reference proteome</keyword>
<proteinExistence type="predicted"/>
<dbReference type="SMART" id="SM00267">
    <property type="entry name" value="GGDEF"/>
    <property type="match status" value="1"/>
</dbReference>
<evidence type="ECO:0000259" key="4">
    <source>
        <dbReference type="PROSITE" id="PS50887"/>
    </source>
</evidence>
<gene>
    <name evidence="5" type="ORF">ACG02S_10695</name>
</gene>
<feature type="transmembrane region" description="Helical" evidence="3">
    <location>
        <begin position="192"/>
        <end position="216"/>
    </location>
</feature>
<evidence type="ECO:0000313" key="6">
    <source>
        <dbReference type="Proteomes" id="UP001606300"/>
    </source>
</evidence>
<dbReference type="CDD" id="cd01949">
    <property type="entry name" value="GGDEF"/>
    <property type="match status" value="1"/>
</dbReference>
<keyword evidence="5" id="KW-0548">Nucleotidyltransferase</keyword>
<dbReference type="PANTHER" id="PTHR45138">
    <property type="entry name" value="REGULATORY COMPONENTS OF SENSORY TRANSDUCTION SYSTEM"/>
    <property type="match status" value="1"/>
</dbReference>
<dbReference type="InterPro" id="IPR050469">
    <property type="entry name" value="Diguanylate_Cyclase"/>
</dbReference>
<feature type="transmembrane region" description="Helical" evidence="3">
    <location>
        <begin position="59"/>
        <end position="79"/>
    </location>
</feature>
<dbReference type="InterPro" id="IPR029787">
    <property type="entry name" value="Nucleotide_cyclase"/>
</dbReference>
<reference evidence="5 6" key="1">
    <citation type="submission" date="2024-09" db="EMBL/GenBank/DDBJ databases">
        <title>Novel species of the genus Pelomonas and Roseateles isolated from streams.</title>
        <authorList>
            <person name="Lu H."/>
        </authorList>
    </citation>
    <scope>NUCLEOTIDE SEQUENCE [LARGE SCALE GENOMIC DNA]</scope>
    <source>
        <strain evidence="5 6">DC23W</strain>
    </source>
</reference>
<name>A0ABW7EME3_9BURK</name>
<sequence>MPYELLCSLQFALYGGCWALAAWLIPEERPALLHWAANGLLQTLAGLVAMQALAQNQLPPVPCLMAALLGAGLSVRGIDCFLHGQARFDRTGLLLGLPALATLAALDIALPAGPERMRWQGLAYTVGMASLLLLYGWHCWPALRRHQGRVVAIVVLAPQWVTGLAAVLSLWPRLTMDAEHMALMREGSRLPGAIASLVTAGVFNLSYLVLLMARLLGRLREHARTDHVTGVLNRRAIEDALQAAWERHRRKGTALAVVVLDVDHFKQINDRFGHTAGDAVLAGVGACLQQQIRPYDHLGRWGGEEFLLVLHDQLGDSAVRTCERLRTALSQATAALPGGPVTASLGLALAQAGDESAMALVQRADAAMYRAKGAGRNRVCSDDVPAVLAA</sequence>